<dbReference type="InterPro" id="IPR029071">
    <property type="entry name" value="Ubiquitin-like_domsf"/>
</dbReference>
<evidence type="ECO:0000259" key="1">
    <source>
        <dbReference type="PROSITE" id="PS50053"/>
    </source>
</evidence>
<proteinExistence type="predicted"/>
<dbReference type="InterPro" id="IPR000626">
    <property type="entry name" value="Ubiquitin-like_dom"/>
</dbReference>
<dbReference type="GeneID" id="94832071"/>
<evidence type="ECO:0000313" key="2">
    <source>
        <dbReference type="EMBL" id="OHT15958.1"/>
    </source>
</evidence>
<dbReference type="RefSeq" id="XP_068369094.1">
    <property type="nucleotide sequence ID" value="XM_068497367.1"/>
</dbReference>
<dbReference type="Gene3D" id="3.10.20.90">
    <property type="entry name" value="Phosphatidylinositol 3-kinase Catalytic Subunit, Chain A, domain 1"/>
    <property type="match status" value="1"/>
</dbReference>
<protein>
    <recommendedName>
        <fullName evidence="1">Ubiquitin-like domain-containing protein</fullName>
    </recommendedName>
</protein>
<dbReference type="Proteomes" id="UP000179807">
    <property type="component" value="Unassembled WGS sequence"/>
</dbReference>
<accession>A0A1J4L1Y5</accession>
<keyword evidence="3" id="KW-1185">Reference proteome</keyword>
<feature type="domain" description="Ubiquitin-like" evidence="1">
    <location>
        <begin position="5"/>
        <end position="76"/>
    </location>
</feature>
<comment type="caution">
    <text evidence="2">The sequence shown here is derived from an EMBL/GenBank/DDBJ whole genome shotgun (WGS) entry which is preliminary data.</text>
</comment>
<dbReference type="VEuPathDB" id="TrichDB:TRFO_13645"/>
<dbReference type="EMBL" id="MLAK01000167">
    <property type="protein sequence ID" value="OHT15958.1"/>
    <property type="molecule type" value="Genomic_DNA"/>
</dbReference>
<reference evidence="2" key="1">
    <citation type="submission" date="2016-10" db="EMBL/GenBank/DDBJ databases">
        <authorList>
            <person name="Benchimol M."/>
            <person name="Almeida L.G."/>
            <person name="Vasconcelos A.T."/>
            <person name="Perreira-Neves A."/>
            <person name="Rosa I.A."/>
            <person name="Tasca T."/>
            <person name="Bogo M.R."/>
            <person name="de Souza W."/>
        </authorList>
    </citation>
    <scope>NUCLEOTIDE SEQUENCE [LARGE SCALE GENOMIC DNA]</scope>
    <source>
        <strain evidence="2">K</strain>
    </source>
</reference>
<organism evidence="2 3">
    <name type="scientific">Tritrichomonas foetus</name>
    <dbReference type="NCBI Taxonomy" id="1144522"/>
    <lineage>
        <taxon>Eukaryota</taxon>
        <taxon>Metamonada</taxon>
        <taxon>Parabasalia</taxon>
        <taxon>Tritrichomonadida</taxon>
        <taxon>Tritrichomonadidae</taxon>
        <taxon>Tritrichomonas</taxon>
    </lineage>
</organism>
<name>A0A1J4L1Y5_9EUKA</name>
<dbReference type="SUPFAM" id="SSF54236">
    <property type="entry name" value="Ubiquitin-like"/>
    <property type="match status" value="1"/>
</dbReference>
<dbReference type="PROSITE" id="PS50053">
    <property type="entry name" value="UBIQUITIN_2"/>
    <property type="match status" value="1"/>
</dbReference>
<dbReference type="AlphaFoldDB" id="A0A1J4L1Y5"/>
<evidence type="ECO:0000313" key="3">
    <source>
        <dbReference type="Proteomes" id="UP000179807"/>
    </source>
</evidence>
<gene>
    <name evidence="2" type="ORF">TRFO_13645</name>
</gene>
<sequence length="204" mass="23014">MDDEFQLTIKTITGKSSTVVSKRSATVRSLLASAGMNFSPNSYPIFLHKGNVLNPDLSLAKNNLQQNDTIILMVRKAIQTQQITEEPINNEERQQKVLFEEALRVSDVAFVLLESSRSASTIYRSMIESQEDSFSEDDENTDEFPTNLDWESNIARIDPLPVCWSEDSEDDIESNEESDTDFIEALRDRCPSGAIVKPNCGNEW</sequence>